<evidence type="ECO:0000256" key="8">
    <source>
        <dbReference type="ARBA" id="ARBA00022837"/>
    </source>
</evidence>
<dbReference type="GO" id="GO:0030246">
    <property type="term" value="F:carbohydrate binding"/>
    <property type="evidence" value="ECO:0007669"/>
    <property type="project" value="InterPro"/>
</dbReference>
<dbReference type="UniPathway" id="UPA00242"/>
<dbReference type="PIRSF" id="PIRSF005096">
    <property type="entry name" value="GALM"/>
    <property type="match status" value="1"/>
</dbReference>
<dbReference type="InterPro" id="IPR008183">
    <property type="entry name" value="Aldose_1/G6P_1-epimerase"/>
</dbReference>
<comment type="cofactor">
    <cofactor evidence="2">
        <name>Ca(2+)</name>
        <dbReference type="ChEBI" id="CHEBI:29108"/>
    </cofactor>
</comment>
<evidence type="ECO:0000256" key="6">
    <source>
        <dbReference type="ARBA" id="ARBA00013185"/>
    </source>
</evidence>
<dbReference type="STRING" id="880526.GCA_000427365_00730"/>
<reference evidence="15 16" key="1">
    <citation type="submission" date="2018-06" db="EMBL/GenBank/DDBJ databases">
        <authorList>
            <consortium name="Pathogen Informatics"/>
            <person name="Doyle S."/>
        </authorList>
    </citation>
    <scope>NUCLEOTIDE SEQUENCE [LARGE SCALE GENOMIC DNA]</scope>
    <source>
        <strain evidence="15 16">NCTC11190</strain>
    </source>
</reference>
<evidence type="ECO:0000256" key="13">
    <source>
        <dbReference type="PIRSR" id="PIRSR005096-2"/>
    </source>
</evidence>
<evidence type="ECO:0000256" key="5">
    <source>
        <dbReference type="ARBA" id="ARBA00011245"/>
    </source>
</evidence>
<dbReference type="NCBIfam" id="NF008277">
    <property type="entry name" value="PRK11055.1"/>
    <property type="match status" value="1"/>
</dbReference>
<dbReference type="Gene3D" id="2.70.98.10">
    <property type="match status" value="1"/>
</dbReference>
<dbReference type="PROSITE" id="PS00545">
    <property type="entry name" value="ALDOSE_1_EPIMERASE"/>
    <property type="match status" value="1"/>
</dbReference>
<dbReference type="PANTHER" id="PTHR10091">
    <property type="entry name" value="ALDOSE-1-EPIMERASE"/>
    <property type="match status" value="1"/>
</dbReference>
<dbReference type="AlphaFoldDB" id="A0A379MPF9"/>
<evidence type="ECO:0000256" key="4">
    <source>
        <dbReference type="ARBA" id="ARBA00006206"/>
    </source>
</evidence>
<protein>
    <recommendedName>
        <fullName evidence="7 11">Aldose 1-epimerase</fullName>
        <ecNumber evidence="6 11">5.1.3.3</ecNumber>
    </recommendedName>
</protein>
<name>A0A379MPF9_9BACT</name>
<evidence type="ECO:0000256" key="2">
    <source>
        <dbReference type="ARBA" id="ARBA00001913"/>
    </source>
</evidence>
<comment type="similarity">
    <text evidence="4 11">Belongs to the aldose epimerase family.</text>
</comment>
<dbReference type="OrthoDB" id="9779408at2"/>
<dbReference type="GO" id="GO:0004034">
    <property type="term" value="F:aldose 1-epimerase activity"/>
    <property type="evidence" value="ECO:0007669"/>
    <property type="project" value="UniProtKB-EC"/>
</dbReference>
<dbReference type="EC" id="5.1.3.3" evidence="6 11"/>
<evidence type="ECO:0000256" key="3">
    <source>
        <dbReference type="ARBA" id="ARBA00005028"/>
    </source>
</evidence>
<feature type="binding site" evidence="14">
    <location>
        <begin position="188"/>
        <end position="190"/>
    </location>
    <ligand>
        <name>beta-D-galactose</name>
        <dbReference type="ChEBI" id="CHEBI:27667"/>
    </ligand>
</feature>
<keyword evidence="8" id="KW-0106">Calcium</keyword>
<comment type="pathway">
    <text evidence="3 11">Carbohydrate metabolism; hexose metabolism.</text>
</comment>
<dbReference type="GO" id="GO:0033499">
    <property type="term" value="P:galactose catabolic process via UDP-galactose, Leloir pathway"/>
    <property type="evidence" value="ECO:0007669"/>
    <property type="project" value="TreeGrafter"/>
</dbReference>
<dbReference type="EMBL" id="UGVL01000001">
    <property type="protein sequence ID" value="SUE33508.1"/>
    <property type="molecule type" value="Genomic_DNA"/>
</dbReference>
<evidence type="ECO:0000256" key="12">
    <source>
        <dbReference type="PIRSR" id="PIRSR005096-1"/>
    </source>
</evidence>
<dbReference type="InterPro" id="IPR011013">
    <property type="entry name" value="Gal_mutarotase_sf_dom"/>
</dbReference>
<evidence type="ECO:0000256" key="11">
    <source>
        <dbReference type="PIRNR" id="PIRNR005096"/>
    </source>
</evidence>
<organism evidence="15 16">
    <name type="scientific">Rikenella microfusus</name>
    <dbReference type="NCBI Taxonomy" id="28139"/>
    <lineage>
        <taxon>Bacteria</taxon>
        <taxon>Pseudomonadati</taxon>
        <taxon>Bacteroidota</taxon>
        <taxon>Bacteroidia</taxon>
        <taxon>Bacteroidales</taxon>
        <taxon>Rikenellaceae</taxon>
        <taxon>Rikenella</taxon>
    </lineage>
</organism>
<feature type="active site" description="Proton acceptor" evidence="12">
    <location>
        <position position="335"/>
    </location>
</feature>
<dbReference type="InterPro" id="IPR015443">
    <property type="entry name" value="Aldose_1-epimerase"/>
</dbReference>
<evidence type="ECO:0000256" key="7">
    <source>
        <dbReference type="ARBA" id="ARBA00014165"/>
    </source>
</evidence>
<sequence>MNEITQQVWGFTPASPTGDGGGEPVILYTMTNANGATVRLTNYGAAIVGVTVPDRMGKMADVVLGYDRWQSYVADGPAMGKSVGRYANRIAEGTFTLDGKTFRLAVNNGPNHLHGGPTGFANRLWEGRVEGDRVVFGYRSADGEEGYPGALYVEACYDWDDDNTLEITYFARLEEDSAEATVVNLTNHVYFNLNGHDSGSVLGHTLTLKASRYLPTDQTAIPLPEAPAPTEGTPMDFRTPHTLGERIDEPFQQLIWGKGYDHCWAIDGYPDVDSVLKNDTLLPAAELYSEESGRFVKASTTQPGIQIYTGNWLSGCPQSKTEGFAYEDRYGVAMECQAFPDTPNRPDFPGVVLRPGETYKQRIAYEFGTR</sequence>
<feature type="binding site" evidence="13">
    <location>
        <position position="261"/>
    </location>
    <ligand>
        <name>beta-D-galactose</name>
        <dbReference type="ChEBI" id="CHEBI:27667"/>
    </ligand>
</feature>
<comment type="subunit">
    <text evidence="5">Monomer.</text>
</comment>
<feature type="active site" description="Proton donor" evidence="12">
    <location>
        <position position="188"/>
    </location>
</feature>
<dbReference type="Proteomes" id="UP000255233">
    <property type="component" value="Unassembled WGS sequence"/>
</dbReference>
<proteinExistence type="inferred from homology"/>
<evidence type="ECO:0000313" key="16">
    <source>
        <dbReference type="Proteomes" id="UP000255233"/>
    </source>
</evidence>
<dbReference type="InterPro" id="IPR047215">
    <property type="entry name" value="Galactose_mutarotase-like"/>
</dbReference>
<evidence type="ECO:0000313" key="15">
    <source>
        <dbReference type="EMBL" id="SUE33508.1"/>
    </source>
</evidence>
<dbReference type="GO" id="GO:0006006">
    <property type="term" value="P:glucose metabolic process"/>
    <property type="evidence" value="ECO:0007669"/>
    <property type="project" value="TreeGrafter"/>
</dbReference>
<keyword evidence="16" id="KW-1185">Reference proteome</keyword>
<dbReference type="RefSeq" id="WP_027290508.1">
    <property type="nucleotide sequence ID" value="NZ_UGVL01000001.1"/>
</dbReference>
<evidence type="ECO:0000256" key="1">
    <source>
        <dbReference type="ARBA" id="ARBA00001614"/>
    </source>
</evidence>
<comment type="catalytic activity">
    <reaction evidence="1 11">
        <text>alpha-D-glucose = beta-D-glucose</text>
        <dbReference type="Rhea" id="RHEA:10264"/>
        <dbReference type="ChEBI" id="CHEBI:15903"/>
        <dbReference type="ChEBI" id="CHEBI:17925"/>
        <dbReference type="EC" id="5.1.3.3"/>
    </reaction>
</comment>
<evidence type="ECO:0000256" key="14">
    <source>
        <dbReference type="PIRSR" id="PIRSR005096-3"/>
    </source>
</evidence>
<dbReference type="InterPro" id="IPR014718">
    <property type="entry name" value="GH-type_carb-bd"/>
</dbReference>
<dbReference type="SUPFAM" id="SSF74650">
    <property type="entry name" value="Galactose mutarotase-like"/>
    <property type="match status" value="1"/>
</dbReference>
<dbReference type="PANTHER" id="PTHR10091:SF0">
    <property type="entry name" value="GALACTOSE MUTAROTASE"/>
    <property type="match status" value="1"/>
</dbReference>
<dbReference type="CDD" id="cd09019">
    <property type="entry name" value="galactose_mutarotase_like"/>
    <property type="match status" value="1"/>
</dbReference>
<accession>A0A379MPF9</accession>
<dbReference type="InterPro" id="IPR018052">
    <property type="entry name" value="Ald1_epimerase_CS"/>
</dbReference>
<evidence type="ECO:0000256" key="9">
    <source>
        <dbReference type="ARBA" id="ARBA00023235"/>
    </source>
</evidence>
<dbReference type="Pfam" id="PF01263">
    <property type="entry name" value="Aldose_epim"/>
    <property type="match status" value="1"/>
</dbReference>
<keyword evidence="9 11" id="KW-0413">Isomerase</keyword>
<feature type="binding site" evidence="14">
    <location>
        <begin position="88"/>
        <end position="89"/>
    </location>
    <ligand>
        <name>beta-D-galactose</name>
        <dbReference type="ChEBI" id="CHEBI:27667"/>
    </ligand>
</feature>
<evidence type="ECO:0000256" key="10">
    <source>
        <dbReference type="ARBA" id="ARBA00023277"/>
    </source>
</evidence>
<gene>
    <name evidence="15" type="primary">mro</name>
    <name evidence="15" type="ORF">NCTC11190_00716</name>
</gene>
<keyword evidence="10 11" id="KW-0119">Carbohydrate metabolism</keyword>